<organism evidence="6 7">
    <name type="scientific">Streptomyces sindenensis</name>
    <dbReference type="NCBI Taxonomy" id="67363"/>
    <lineage>
        <taxon>Bacteria</taxon>
        <taxon>Bacillati</taxon>
        <taxon>Actinomycetota</taxon>
        <taxon>Actinomycetes</taxon>
        <taxon>Kitasatosporales</taxon>
        <taxon>Streptomycetaceae</taxon>
        <taxon>Streptomyces</taxon>
    </lineage>
</organism>
<comment type="caution">
    <text evidence="6">The sequence shown here is derived from an EMBL/GenBank/DDBJ whole genome shotgun (WGS) entry which is preliminary data.</text>
</comment>
<dbReference type="PROSITE" id="PS51078">
    <property type="entry name" value="ICLR_ED"/>
    <property type="match status" value="1"/>
</dbReference>
<accession>A0ABW6EQQ7</accession>
<dbReference type="CDD" id="cd00090">
    <property type="entry name" value="HTH_ARSR"/>
    <property type="match status" value="1"/>
</dbReference>
<evidence type="ECO:0000256" key="3">
    <source>
        <dbReference type="ARBA" id="ARBA00023163"/>
    </source>
</evidence>
<dbReference type="InterPro" id="IPR029016">
    <property type="entry name" value="GAF-like_dom_sf"/>
</dbReference>
<dbReference type="EMBL" id="JBHXOF010000027">
    <property type="protein sequence ID" value="MFD4217185.1"/>
    <property type="molecule type" value="Genomic_DNA"/>
</dbReference>
<keyword evidence="1" id="KW-0805">Transcription regulation</keyword>
<dbReference type="Proteomes" id="UP001598251">
    <property type="component" value="Unassembled WGS sequence"/>
</dbReference>
<dbReference type="InterPro" id="IPR036388">
    <property type="entry name" value="WH-like_DNA-bd_sf"/>
</dbReference>
<name>A0ABW6EQQ7_9ACTN</name>
<dbReference type="Gene3D" id="3.30.450.40">
    <property type="match status" value="1"/>
</dbReference>
<dbReference type="PROSITE" id="PS51077">
    <property type="entry name" value="HTH_ICLR"/>
    <property type="match status" value="1"/>
</dbReference>
<evidence type="ECO:0000313" key="6">
    <source>
        <dbReference type="EMBL" id="MFD4217185.1"/>
    </source>
</evidence>
<evidence type="ECO:0000259" key="4">
    <source>
        <dbReference type="PROSITE" id="PS51077"/>
    </source>
</evidence>
<dbReference type="InterPro" id="IPR050707">
    <property type="entry name" value="HTH_MetabolicPath_Reg"/>
</dbReference>
<dbReference type="PANTHER" id="PTHR30136:SF24">
    <property type="entry name" value="HTH-TYPE TRANSCRIPTIONAL REPRESSOR ALLR"/>
    <property type="match status" value="1"/>
</dbReference>
<dbReference type="SUPFAM" id="SSF55781">
    <property type="entry name" value="GAF domain-like"/>
    <property type="match status" value="1"/>
</dbReference>
<feature type="domain" description="IclR-ED" evidence="5">
    <location>
        <begin position="80"/>
        <end position="263"/>
    </location>
</feature>
<dbReference type="SUPFAM" id="SSF46785">
    <property type="entry name" value="Winged helix' DNA-binding domain"/>
    <property type="match status" value="1"/>
</dbReference>
<evidence type="ECO:0000259" key="5">
    <source>
        <dbReference type="PROSITE" id="PS51078"/>
    </source>
</evidence>
<reference evidence="6 7" key="1">
    <citation type="submission" date="2024-09" db="EMBL/GenBank/DDBJ databases">
        <title>The Natural Products Discovery Center: Release of the First 8490 Sequenced Strains for Exploring Actinobacteria Biosynthetic Diversity.</title>
        <authorList>
            <person name="Kalkreuter E."/>
            <person name="Kautsar S.A."/>
            <person name="Yang D."/>
            <person name="Bader C.D."/>
            <person name="Teijaro C.N."/>
            <person name="Fluegel L."/>
            <person name="Davis C.M."/>
            <person name="Simpson J.R."/>
            <person name="Lauterbach L."/>
            <person name="Steele A.D."/>
            <person name="Gui C."/>
            <person name="Meng S."/>
            <person name="Li G."/>
            <person name="Viehrig K."/>
            <person name="Ye F."/>
            <person name="Su P."/>
            <person name="Kiefer A.F."/>
            <person name="Nichols A."/>
            <person name="Cepeda A.J."/>
            <person name="Yan W."/>
            <person name="Fan B."/>
            <person name="Jiang Y."/>
            <person name="Adhikari A."/>
            <person name="Zheng C.-J."/>
            <person name="Schuster L."/>
            <person name="Cowan T.M."/>
            <person name="Smanski M.J."/>
            <person name="Chevrette M.G."/>
            <person name="De Carvalho L.P.S."/>
            <person name="Shen B."/>
        </authorList>
    </citation>
    <scope>NUCLEOTIDE SEQUENCE [LARGE SCALE GENOMIC DNA]</scope>
    <source>
        <strain evidence="6 7">NPDC058546</strain>
    </source>
</reference>
<dbReference type="SMART" id="SM00346">
    <property type="entry name" value="HTH_ICLR"/>
    <property type="match status" value="1"/>
</dbReference>
<evidence type="ECO:0000313" key="7">
    <source>
        <dbReference type="Proteomes" id="UP001598251"/>
    </source>
</evidence>
<feature type="domain" description="HTH iclR-type" evidence="4">
    <location>
        <begin position="17"/>
        <end position="79"/>
    </location>
</feature>
<keyword evidence="2" id="KW-0238">DNA-binding</keyword>
<evidence type="ECO:0000256" key="2">
    <source>
        <dbReference type="ARBA" id="ARBA00023125"/>
    </source>
</evidence>
<dbReference type="Pfam" id="PF01614">
    <property type="entry name" value="IclR_C"/>
    <property type="match status" value="1"/>
</dbReference>
<protein>
    <submittedName>
        <fullName evidence="6">IclR family transcriptional regulator</fullName>
    </submittedName>
</protein>
<dbReference type="Gene3D" id="1.10.10.10">
    <property type="entry name" value="Winged helix-like DNA-binding domain superfamily/Winged helix DNA-binding domain"/>
    <property type="match status" value="1"/>
</dbReference>
<evidence type="ECO:0000256" key="1">
    <source>
        <dbReference type="ARBA" id="ARBA00023015"/>
    </source>
</evidence>
<dbReference type="PANTHER" id="PTHR30136">
    <property type="entry name" value="HELIX-TURN-HELIX TRANSCRIPTIONAL REGULATOR, ICLR FAMILY"/>
    <property type="match status" value="1"/>
</dbReference>
<proteinExistence type="predicted"/>
<dbReference type="InterPro" id="IPR014757">
    <property type="entry name" value="Tscrpt_reg_IclR_C"/>
</dbReference>
<dbReference type="InterPro" id="IPR011991">
    <property type="entry name" value="ArsR-like_HTH"/>
</dbReference>
<keyword evidence="7" id="KW-1185">Reference proteome</keyword>
<dbReference type="InterPro" id="IPR036390">
    <property type="entry name" value="WH_DNA-bd_sf"/>
</dbReference>
<dbReference type="InterPro" id="IPR005471">
    <property type="entry name" value="Tscrpt_reg_IclR_N"/>
</dbReference>
<keyword evidence="3" id="KW-0804">Transcription</keyword>
<sequence length="281" mass="30438">MFREHRSAIPIASEAMVQSVQRAVHILRELATAGPRLGVTELAARIGVSKPTVHALLRTLEAEGLVRQERETNKYLLGSGLLRLGNAYLETQELRSRTLPWADALAERTGEAVWVAVLDNDRYVLVVHHVLRRGSGVQILELGASIPWNTCALGKAIVAFLPQQEQEALLQGELARLTGQSVADPGTLSAQLEEVRRVGYAQEDQESVLGEAAIASPVFERHGYLAGAIGIVGPVERLLADDRQQYAVSVREVATLLSRELGAGRGVAWQARPENSAPSAP</sequence>
<dbReference type="Pfam" id="PF09339">
    <property type="entry name" value="HTH_IclR"/>
    <property type="match status" value="1"/>
</dbReference>
<gene>
    <name evidence="6" type="ORF">ACFWSS_30390</name>
</gene>
<dbReference type="RefSeq" id="WP_382917906.1">
    <property type="nucleotide sequence ID" value="NZ_JBHXOF010000027.1"/>
</dbReference>